<evidence type="ECO:0000313" key="1">
    <source>
        <dbReference type="EMBL" id="XBH04311.1"/>
    </source>
</evidence>
<accession>A0AAU7CGD9</accession>
<dbReference type="NCBIfam" id="TIGR03067">
    <property type="entry name" value="Planc_TIGR03067"/>
    <property type="match status" value="1"/>
</dbReference>
<dbReference type="EMBL" id="CP155447">
    <property type="protein sequence ID" value="XBH04311.1"/>
    <property type="molecule type" value="Genomic_DNA"/>
</dbReference>
<name>A0AAU7CGD9_9BACT</name>
<reference evidence="1" key="1">
    <citation type="submission" date="2024-05" db="EMBL/GenBank/DDBJ databases">
        <title>Planctomycetes of the genus Singulisphaera possess chitinolytic capabilities.</title>
        <authorList>
            <person name="Ivanova A."/>
        </authorList>
    </citation>
    <scope>NUCLEOTIDE SEQUENCE</scope>
    <source>
        <strain evidence="1">Ch08T</strain>
    </source>
</reference>
<organism evidence="1">
    <name type="scientific">Singulisphaera sp. Ch08</name>
    <dbReference type="NCBI Taxonomy" id="3120278"/>
    <lineage>
        <taxon>Bacteria</taxon>
        <taxon>Pseudomonadati</taxon>
        <taxon>Planctomycetota</taxon>
        <taxon>Planctomycetia</taxon>
        <taxon>Isosphaerales</taxon>
        <taxon>Isosphaeraceae</taxon>
        <taxon>Singulisphaera</taxon>
    </lineage>
</organism>
<protein>
    <submittedName>
        <fullName evidence="1">TIGR03067 domain-containing protein</fullName>
    </submittedName>
</protein>
<dbReference type="InterPro" id="IPR017504">
    <property type="entry name" value="CHP03067_Planctomycetes"/>
</dbReference>
<sequence>MKRFALMTLAVGFLLGADDDESARELTALQGSWSLVSLDVNGESLSDQPEAPSLLVSNALYVTVRDGRRTSYGFRLEPSTDPKAIELTLENGPDKGQILKGIYKLEGDLFTVCHGLTPQDDRPVEFSTGAESGHTLIVWRRAKAKPSS</sequence>
<proteinExistence type="predicted"/>
<dbReference type="AlphaFoldDB" id="A0AAU7CGD9"/>
<dbReference type="RefSeq" id="WP_406697063.1">
    <property type="nucleotide sequence ID" value="NZ_CP155447.1"/>
</dbReference>
<gene>
    <name evidence="1" type="ORF">V5E97_39370</name>
</gene>